<dbReference type="PROSITE" id="PS52016">
    <property type="entry name" value="TONB_DEPENDENT_REC_3"/>
    <property type="match status" value="1"/>
</dbReference>
<dbReference type="NCBIfam" id="TIGR04057">
    <property type="entry name" value="SusC_RagA_signa"/>
    <property type="match status" value="1"/>
</dbReference>
<dbReference type="Pfam" id="PF07715">
    <property type="entry name" value="Plug"/>
    <property type="match status" value="1"/>
</dbReference>
<organism evidence="9 10">
    <name type="scientific">Prolixibacter bellariivorans</name>
    <dbReference type="NCBI Taxonomy" id="314319"/>
    <lineage>
        <taxon>Bacteria</taxon>
        <taxon>Pseudomonadati</taxon>
        <taxon>Bacteroidota</taxon>
        <taxon>Bacteroidia</taxon>
        <taxon>Marinilabiliales</taxon>
        <taxon>Prolixibacteraceae</taxon>
        <taxon>Prolixibacter</taxon>
    </lineage>
</organism>
<dbReference type="SMART" id="SM00965">
    <property type="entry name" value="STN"/>
    <property type="match status" value="1"/>
</dbReference>
<evidence type="ECO:0000256" key="7">
    <source>
        <dbReference type="PROSITE-ProRule" id="PRU01360"/>
    </source>
</evidence>
<evidence type="ECO:0000256" key="6">
    <source>
        <dbReference type="ARBA" id="ARBA00023237"/>
    </source>
</evidence>
<dbReference type="InterPro" id="IPR008969">
    <property type="entry name" value="CarboxyPept-like_regulatory"/>
</dbReference>
<feature type="domain" description="Secretin/TonB short N-terminal" evidence="8">
    <location>
        <begin position="36"/>
        <end position="87"/>
    </location>
</feature>
<comment type="caution">
    <text evidence="9">The sequence shown here is derived from an EMBL/GenBank/DDBJ whole genome shotgun (WGS) entry which is preliminary data.</text>
</comment>
<dbReference type="InterPro" id="IPR036942">
    <property type="entry name" value="Beta-barrel_TonB_sf"/>
</dbReference>
<sequence length="1110" mass="122760">MHVSASLYSQSTQLNLDMKDARVKDVLHAIEKQSEFHFAYSKEYVDVDRTVNANFQNQTIQEVLESIFSGTNIKYHIEDRHILLYDYRESSAEAAAQQKDLTVSGYVKNEKGEPLPGATISIKGTSIGVVTDIDGKYSITNVPSDATLVFSFIGMESQDIPVNGKETLNVTMSESSIGVGEVVVTALGIKRQARSLGYSTAQVKGDNLVESRTTNLGNALEGRVAGVSVTGNATGIGGSSRVIIRGNASLTGNNQPLYVIDGVPFDNTNQGSAGKWGGMDMGDGLSNINPDDIASIQVLKGAAAAALYGYRGGNGAILITTKSGRKHQNGVGVEFNNNLTFSTIYDYRDFQKTYGQGTQGIRPADQTSAYQTYSSSWGDKLDGSDFVNRLGETVPYQYVDNWKHFYNTGINENSSLAISGKTDKVSYRFGVSDTYSKGNLPNSELQQQGINMNTIYNITKKLTLTVNANYVFEQVNGRTNLSDGNGNTNATLLYLANGYDVRWLKADNGADTDGAEFQPGNNVYFNNPYWLQYRKSNKSKKNRTTGAISLRYQIVDWMYAQGQISRDGYITDFKMVQPDGAAADPNGYIQEFEKNYSEVNMNYMLGFNKKMDEFSIDATFGGNKQHDIVKQYGTNGGIRPFIISGLYSTSNVNSSTRTFSKEYSEYEVNSIYGTANFGYKDWLFVNFTGRNDWFSTLDPDNNSYFYPSVNVSWMLSDCFKLPEWVTTAKLRASVASASNGTSPYQTMLTYTLNDFNVQGQSMGYISNSSVPNALLKPVKISEKEIGANAAFLNNRVGFDFDVYEKKTTDDIVQVSTSETSGFNSAYRNIGKIRNRGMELMVFGVPVATENFKWNTSFNISYNKSKVLYLGDGVNSLTIDGANSRSGNASIQNIVNEPYGQIVGYKYKTDNNGNRVYTSDGLPERSDDVERLGNGVYKWTGGFHNNFSYKNFILSFLVDFKFGAKLFSGTNYSLYRAGLQKATLEGRENGISVSGVDENGNAFSKSGIDAQTYWQWIASNNITEEFVYDASFVKLRELSLGYNFPKSLLANKLPFIQDLKLSLVGRNLWTILKHTPNIDPESAYNNTNGQGLELNGYPATRNIGFNLNIKF</sequence>
<comment type="similarity">
    <text evidence="7">Belongs to the TonB-dependent receptor family.</text>
</comment>
<proteinExistence type="inferred from homology"/>
<evidence type="ECO:0000256" key="4">
    <source>
        <dbReference type="ARBA" id="ARBA00022692"/>
    </source>
</evidence>
<keyword evidence="3 7" id="KW-1134">Transmembrane beta strand</keyword>
<name>A0A5M4AWE3_9BACT</name>
<protein>
    <submittedName>
        <fullName evidence="9">SusC/RagA family TonB-linked outer membrane protein</fullName>
    </submittedName>
</protein>
<evidence type="ECO:0000313" key="9">
    <source>
        <dbReference type="EMBL" id="GET31906.1"/>
    </source>
</evidence>
<keyword evidence="4 7" id="KW-0812">Transmembrane</keyword>
<dbReference type="AlphaFoldDB" id="A0A5M4AWE3"/>
<dbReference type="InterPro" id="IPR023996">
    <property type="entry name" value="TonB-dep_OMP_SusC/RagA"/>
</dbReference>
<keyword evidence="5 7" id="KW-0472">Membrane</keyword>
<dbReference type="NCBIfam" id="TIGR04056">
    <property type="entry name" value="OMP_RagA_SusC"/>
    <property type="match status" value="1"/>
</dbReference>
<reference evidence="9 10" key="1">
    <citation type="submission" date="2019-10" db="EMBL/GenBank/DDBJ databases">
        <title>Prolixibacter strains distinguished by the presence of nitrate reductase genes were adept at nitrate-dependent anaerobic corrosion of metallic iron and carbon steel.</title>
        <authorList>
            <person name="Iino T."/>
            <person name="Shono N."/>
            <person name="Ito K."/>
            <person name="Nakamura R."/>
            <person name="Sueoka K."/>
            <person name="Harayama S."/>
            <person name="Ohkuma M."/>
        </authorList>
    </citation>
    <scope>NUCLEOTIDE SEQUENCE [LARGE SCALE GENOMIC DNA]</scope>
    <source>
        <strain evidence="9 10">JCM 13498</strain>
    </source>
</reference>
<dbReference type="SUPFAM" id="SSF56935">
    <property type="entry name" value="Porins"/>
    <property type="match status" value="1"/>
</dbReference>
<keyword evidence="2 7" id="KW-0813">Transport</keyword>
<evidence type="ECO:0000313" key="10">
    <source>
        <dbReference type="Proteomes" id="UP000391834"/>
    </source>
</evidence>
<dbReference type="GO" id="GO:0009279">
    <property type="term" value="C:cell outer membrane"/>
    <property type="evidence" value="ECO:0007669"/>
    <property type="project" value="UniProtKB-SubCell"/>
</dbReference>
<accession>A0A5M4AWE3</accession>
<dbReference type="FunFam" id="2.60.40.1120:FF:000003">
    <property type="entry name" value="Outer membrane protein Omp121"/>
    <property type="match status" value="1"/>
</dbReference>
<dbReference type="Proteomes" id="UP000391834">
    <property type="component" value="Unassembled WGS sequence"/>
</dbReference>
<dbReference type="Pfam" id="PF07660">
    <property type="entry name" value="STN"/>
    <property type="match status" value="1"/>
</dbReference>
<dbReference type="Gene3D" id="2.170.130.10">
    <property type="entry name" value="TonB-dependent receptor, plug domain"/>
    <property type="match status" value="1"/>
</dbReference>
<dbReference type="Gene3D" id="3.55.50.30">
    <property type="match status" value="1"/>
</dbReference>
<dbReference type="InterPro" id="IPR037066">
    <property type="entry name" value="Plug_dom_sf"/>
</dbReference>
<dbReference type="EMBL" id="BLAX01000001">
    <property type="protein sequence ID" value="GET31906.1"/>
    <property type="molecule type" value="Genomic_DNA"/>
</dbReference>
<evidence type="ECO:0000256" key="3">
    <source>
        <dbReference type="ARBA" id="ARBA00022452"/>
    </source>
</evidence>
<dbReference type="Pfam" id="PF13715">
    <property type="entry name" value="CarbopepD_reg_2"/>
    <property type="match status" value="1"/>
</dbReference>
<dbReference type="InterPro" id="IPR012910">
    <property type="entry name" value="Plug_dom"/>
</dbReference>
<comment type="subcellular location">
    <subcellularLocation>
        <location evidence="1 7">Cell outer membrane</location>
        <topology evidence="1 7">Multi-pass membrane protein</topology>
    </subcellularLocation>
</comment>
<dbReference type="InterPro" id="IPR039426">
    <property type="entry name" value="TonB-dep_rcpt-like"/>
</dbReference>
<dbReference type="Gene3D" id="2.60.40.1120">
    <property type="entry name" value="Carboxypeptidase-like, regulatory domain"/>
    <property type="match status" value="1"/>
</dbReference>
<dbReference type="FunFam" id="2.170.130.10:FF:000023">
    <property type="entry name" value="SusC/RagA family TonB-linked outer membrane protein"/>
    <property type="match status" value="1"/>
</dbReference>
<evidence type="ECO:0000259" key="8">
    <source>
        <dbReference type="SMART" id="SM00965"/>
    </source>
</evidence>
<dbReference type="InterPro" id="IPR011662">
    <property type="entry name" value="Secretin/TonB_short_N"/>
</dbReference>
<evidence type="ECO:0000256" key="1">
    <source>
        <dbReference type="ARBA" id="ARBA00004571"/>
    </source>
</evidence>
<evidence type="ECO:0000256" key="2">
    <source>
        <dbReference type="ARBA" id="ARBA00022448"/>
    </source>
</evidence>
<dbReference type="SUPFAM" id="SSF49464">
    <property type="entry name" value="Carboxypeptidase regulatory domain-like"/>
    <property type="match status" value="1"/>
</dbReference>
<evidence type="ECO:0000256" key="5">
    <source>
        <dbReference type="ARBA" id="ARBA00023136"/>
    </source>
</evidence>
<keyword evidence="10" id="KW-1185">Reference proteome</keyword>
<dbReference type="InterPro" id="IPR023997">
    <property type="entry name" value="TonB-dep_OMP_SusC/RagA_CS"/>
</dbReference>
<dbReference type="Gene3D" id="2.40.170.20">
    <property type="entry name" value="TonB-dependent receptor, beta-barrel domain"/>
    <property type="match status" value="1"/>
</dbReference>
<keyword evidence="6 7" id="KW-0998">Cell outer membrane</keyword>
<gene>
    <name evidence="9" type="ORF">PbJCM13498_07690</name>
</gene>